<dbReference type="GO" id="GO:0008113">
    <property type="term" value="F:peptide-methionine (S)-S-oxide reductase activity"/>
    <property type="evidence" value="ECO:0007669"/>
    <property type="project" value="UniProtKB-EC"/>
</dbReference>
<dbReference type="InterPro" id="IPR027417">
    <property type="entry name" value="P-loop_NTPase"/>
</dbReference>
<dbReference type="SUPFAM" id="SSF55068">
    <property type="entry name" value="Peptide methionine sulfoxide reductase"/>
    <property type="match status" value="1"/>
</dbReference>
<dbReference type="AlphaFoldDB" id="A0A6J7I1G7"/>
<dbReference type="InterPro" id="IPR002569">
    <property type="entry name" value="Met_Sox_Rdtase_MsrA_dom"/>
</dbReference>
<dbReference type="PANTHER" id="PTHR41287">
    <property type="match status" value="1"/>
</dbReference>
<gene>
    <name evidence="5" type="ORF">UFOPK3674_00766</name>
</gene>
<evidence type="ECO:0000259" key="4">
    <source>
        <dbReference type="Pfam" id="PF03354"/>
    </source>
</evidence>
<organism evidence="5">
    <name type="scientific">freshwater metagenome</name>
    <dbReference type="NCBI Taxonomy" id="449393"/>
    <lineage>
        <taxon>unclassified sequences</taxon>
        <taxon>metagenomes</taxon>
        <taxon>ecological metagenomes</taxon>
    </lineage>
</organism>
<feature type="domain" description="Terminase large subunit-like ATPase" evidence="4">
    <location>
        <begin position="49"/>
        <end position="199"/>
    </location>
</feature>
<dbReference type="Gene3D" id="3.40.50.300">
    <property type="entry name" value="P-loop containing nucleotide triphosphate hydrolases"/>
    <property type="match status" value="1"/>
</dbReference>
<evidence type="ECO:0000259" key="3">
    <source>
        <dbReference type="Pfam" id="PF01625"/>
    </source>
</evidence>
<dbReference type="InterPro" id="IPR046461">
    <property type="entry name" value="TerL_ATPase"/>
</dbReference>
<reference evidence="5" key="1">
    <citation type="submission" date="2020-05" db="EMBL/GenBank/DDBJ databases">
        <authorList>
            <person name="Chiriac C."/>
            <person name="Salcher M."/>
            <person name="Ghai R."/>
            <person name="Kavagutti S V."/>
        </authorList>
    </citation>
    <scope>NUCLEOTIDE SEQUENCE</scope>
</reference>
<evidence type="ECO:0000256" key="2">
    <source>
        <dbReference type="ARBA" id="ARBA00023002"/>
    </source>
</evidence>
<evidence type="ECO:0000313" key="5">
    <source>
        <dbReference type="EMBL" id="CAB4924580.1"/>
    </source>
</evidence>
<dbReference type="PANTHER" id="PTHR41287:SF1">
    <property type="entry name" value="PROTEIN YMFN"/>
    <property type="match status" value="1"/>
</dbReference>
<accession>A0A6J7I1G7</accession>
<proteinExistence type="predicted"/>
<dbReference type="EMBL" id="CAFBMX010000003">
    <property type="protein sequence ID" value="CAB4924580.1"/>
    <property type="molecule type" value="Genomic_DNA"/>
</dbReference>
<protein>
    <recommendedName>
        <fullName evidence="1">peptide-methionine (S)-S-oxide reductase</fullName>
        <ecNumber evidence="1">1.8.4.11</ecNumber>
    </recommendedName>
</protein>
<dbReference type="InterPro" id="IPR005021">
    <property type="entry name" value="Terminase_largesu-like"/>
</dbReference>
<evidence type="ECO:0000256" key="1">
    <source>
        <dbReference type="ARBA" id="ARBA00012502"/>
    </source>
</evidence>
<dbReference type="EC" id="1.8.4.11" evidence="1"/>
<keyword evidence="2" id="KW-0560">Oxidoreductase</keyword>
<sequence>MSSQGPHVAQFAEHFCRHTKGRWAGEPLVLEQFQRDFLDEAFKLDANGKRVYTRVLCGLPRKCGKSTLAAAIALYMAAADGEPGAEVVIAAGSREQAAIVFDQARAFVETNPDLEDLFDAQRYVIYGPENSTIKRIAADGKMQHGLNISAAIIDELHSFQSPRQEELWNALTTGSGAREQPLILAITTAGYDKNTVLGRLFDAGVRLEHVERSAGLTIARDEASGFLMWWYGLDLEEQATSADAWLLANPASWITPEVLAAQSASPTVDELAFRRLHLNMWTKTRDAWLPAGLWESLRSDDEIPEGADVIAAAGPFYYAEDYHQQYLHKVPHGYCGLGGTGVSCPIGTGQAA</sequence>
<feature type="domain" description="Peptide methionine sulphoxide reductase MsrA" evidence="3">
    <location>
        <begin position="310"/>
        <end position="335"/>
    </location>
</feature>
<dbReference type="InterPro" id="IPR036509">
    <property type="entry name" value="Met_Sox_Rdtase_MsrA_sf"/>
</dbReference>
<dbReference type="Pfam" id="PF01625">
    <property type="entry name" value="PMSR"/>
    <property type="match status" value="1"/>
</dbReference>
<dbReference type="Pfam" id="PF03354">
    <property type="entry name" value="TerL_ATPase"/>
    <property type="match status" value="1"/>
</dbReference>
<name>A0A6J7I1G7_9ZZZZ</name>
<dbReference type="SUPFAM" id="SSF52540">
    <property type="entry name" value="P-loop containing nucleoside triphosphate hydrolases"/>
    <property type="match status" value="1"/>
</dbReference>
<dbReference type="Gene3D" id="3.30.1060.10">
    <property type="entry name" value="Peptide methionine sulphoxide reductase MsrA"/>
    <property type="match status" value="1"/>
</dbReference>